<keyword evidence="3" id="KW-1185">Reference proteome</keyword>
<dbReference type="NCBIfam" id="TIGR02608">
    <property type="entry name" value="delta_60_rpt"/>
    <property type="match status" value="3"/>
</dbReference>
<sequence>MVAFAAACSTFGGDDSSPTAPSNDASENSRNGDGGVVVGRGSNLIDIVPLERSMLTRGTTASIKVSIARKGSFDGAVIITVRGLPDGIAAKPLRLESPATVGDLELTIASSTPQGDVAGISLEANPSNDSETAIAALPLLVRGAPGELDTTFGTDGFADTAAVQALLMSQKLAVLPDGRFLVFQSTGLDYGSNSVVWRFTAEGQRDLTFGTGGEVVVTAGYIARVFVSEGAILMFVRGTGFAGPFRVQRRNFDGVPDTTYGVGGEYSHSSNEYQTQDDMVLMPGGATAVVGSDGFGTPQVFWISGAGVADAMVNASAFSSFNAPHAIASAVGDATGFVGVDSYGGLARVQRAGGTLDAAFGGAGTGLLQMDGATGLALDSKGRYVIGGSMSKELLTVRLDEKGALDPTFGKQTTPVADLAPLPIVVVQKDDAVVQALRELPAQVGRCGLVRHNSNGTLDTTFGTNGIAMYTIDACRITDVAPLADGRLLVAGAKTFRVWN</sequence>
<name>A0A0K1Q9R9_9BACT</name>
<evidence type="ECO:0000256" key="1">
    <source>
        <dbReference type="SAM" id="MobiDB-lite"/>
    </source>
</evidence>
<dbReference type="InterPro" id="IPR013431">
    <property type="entry name" value="Delta_60_rpt"/>
</dbReference>
<dbReference type="STRING" id="1391654.AKJ09_09141"/>
<gene>
    <name evidence="2" type="ORF">AKJ09_09141</name>
</gene>
<dbReference type="KEGG" id="llu:AKJ09_09141"/>
<dbReference type="AlphaFoldDB" id="A0A0K1Q9R9"/>
<dbReference type="Gene3D" id="2.80.10.50">
    <property type="match status" value="2"/>
</dbReference>
<feature type="region of interest" description="Disordered" evidence="1">
    <location>
        <begin position="7"/>
        <end position="36"/>
    </location>
</feature>
<evidence type="ECO:0000313" key="2">
    <source>
        <dbReference type="EMBL" id="AKV02478.1"/>
    </source>
</evidence>
<organism evidence="2 3">
    <name type="scientific">Labilithrix luteola</name>
    <dbReference type="NCBI Taxonomy" id="1391654"/>
    <lineage>
        <taxon>Bacteria</taxon>
        <taxon>Pseudomonadati</taxon>
        <taxon>Myxococcota</taxon>
        <taxon>Polyangia</taxon>
        <taxon>Polyangiales</taxon>
        <taxon>Labilitrichaceae</taxon>
        <taxon>Labilithrix</taxon>
    </lineage>
</organism>
<dbReference type="EMBL" id="CP012333">
    <property type="protein sequence ID" value="AKV02478.1"/>
    <property type="molecule type" value="Genomic_DNA"/>
</dbReference>
<protein>
    <submittedName>
        <fullName evidence="2">Hemolysin-type calcium-binding region</fullName>
    </submittedName>
</protein>
<proteinExistence type="predicted"/>
<dbReference type="PATRIC" id="fig|1391654.3.peg.9264"/>
<dbReference type="Proteomes" id="UP000064967">
    <property type="component" value="Chromosome"/>
</dbReference>
<dbReference type="SUPFAM" id="SSF101898">
    <property type="entry name" value="NHL repeat"/>
    <property type="match status" value="1"/>
</dbReference>
<accession>A0A0K1Q9R9</accession>
<feature type="compositionally biased region" description="Polar residues" evidence="1">
    <location>
        <begin position="16"/>
        <end position="26"/>
    </location>
</feature>
<reference evidence="2 3" key="1">
    <citation type="submission" date="2015-08" db="EMBL/GenBank/DDBJ databases">
        <authorList>
            <person name="Babu N.S."/>
            <person name="Beckwith C.J."/>
            <person name="Beseler K.G."/>
            <person name="Brison A."/>
            <person name="Carone J.V."/>
            <person name="Caskin T.P."/>
            <person name="Diamond M."/>
            <person name="Durham M.E."/>
            <person name="Foxe J.M."/>
            <person name="Go M."/>
            <person name="Henderson B.A."/>
            <person name="Jones I.B."/>
            <person name="McGettigan J.A."/>
            <person name="Micheletti S.J."/>
            <person name="Nasrallah M.E."/>
            <person name="Ortiz D."/>
            <person name="Piller C.R."/>
            <person name="Privatt S.R."/>
            <person name="Schneider S.L."/>
            <person name="Sharp S."/>
            <person name="Smith T.C."/>
            <person name="Stanton J.D."/>
            <person name="Ullery H.E."/>
            <person name="Wilson R.J."/>
            <person name="Serrano M.G."/>
            <person name="Buck G."/>
            <person name="Lee V."/>
            <person name="Wang Y."/>
            <person name="Carvalho R."/>
            <person name="Voegtly L."/>
            <person name="Shi R."/>
            <person name="Duckworth R."/>
            <person name="Johnson A."/>
            <person name="Loviza R."/>
            <person name="Walstead R."/>
            <person name="Shah Z."/>
            <person name="Kiflezghi M."/>
            <person name="Wade K."/>
            <person name="Ball S.L."/>
            <person name="Bradley K.W."/>
            <person name="Asai D.J."/>
            <person name="Bowman C.A."/>
            <person name="Russell D.A."/>
            <person name="Pope W.H."/>
            <person name="Jacobs-Sera D."/>
            <person name="Hendrix R.W."/>
            <person name="Hatfull G.F."/>
        </authorList>
    </citation>
    <scope>NUCLEOTIDE SEQUENCE [LARGE SCALE GENOMIC DNA]</scope>
    <source>
        <strain evidence="2 3">DSM 27648</strain>
    </source>
</reference>
<evidence type="ECO:0000313" key="3">
    <source>
        <dbReference type="Proteomes" id="UP000064967"/>
    </source>
</evidence>